<dbReference type="GO" id="GO:0030154">
    <property type="term" value="P:cell differentiation"/>
    <property type="evidence" value="ECO:0007669"/>
    <property type="project" value="TreeGrafter"/>
</dbReference>
<feature type="region of interest" description="Disordered" evidence="4">
    <location>
        <begin position="134"/>
        <end position="162"/>
    </location>
</feature>
<dbReference type="WBParaSite" id="Csp11.Scaffold629.g11628.t1">
    <property type="protein sequence ID" value="Csp11.Scaffold629.g11628.t1"/>
    <property type="gene ID" value="Csp11.Scaffold629.g11628"/>
</dbReference>
<dbReference type="CDD" id="cd20035">
    <property type="entry name" value="FH_FOXQ2-like"/>
    <property type="match status" value="1"/>
</dbReference>
<dbReference type="GO" id="GO:0000978">
    <property type="term" value="F:RNA polymerase II cis-regulatory region sequence-specific DNA binding"/>
    <property type="evidence" value="ECO:0007669"/>
    <property type="project" value="TreeGrafter"/>
</dbReference>
<feature type="compositionally biased region" description="Acidic residues" evidence="4">
    <location>
        <begin position="146"/>
        <end position="157"/>
    </location>
</feature>
<dbReference type="PROSITE" id="PS00658">
    <property type="entry name" value="FORK_HEAD_2"/>
    <property type="match status" value="1"/>
</dbReference>
<sequence>MEDILRQFLSSNNTLKDTSFPLINLPIDASLINQTECQQPKPQHSYIGLIAMAILSSPNKKMVLAEVYEWIMTEYPYFRSRGAGWRNSIRHNLSLNDCFVKAGRAANGKGHYWAVHPACVKDFERGDFRRRRAQRKVRRHMGLQVEDGDSSDEDESAGSDTSPTMFSPLFYEKLPEHVVPVVIEETEKKDEPSLKSKITGLFKKSSAHSDYPISEQYDGPLDSTHRAENLQDVPLSHEVASYPTEFSYENLPEPIFSTVGKKTENEEPYYAEPFYSDQPVESFMGIKENDQKILVHKDEPETDDKKEPSTQVSLLRFKNSGLFGQLASADVNQDVTIEEHMGDIKNQEKYTPLQQKLEPEEERSATFHSSYGIAHSGEQHEGFESNQFNSHSGPDLSTLPKRHLYSYSRTETSKQHQILASSEASITADKHPDFDVSFKIIPQEPKEDLGFSVSISARSPLPPLTIDESPQLLSVENLIHSHTSPSQRRLSPHTWTTVRETTEVSYIKRVTVTSSTDYEKHQSTLRRNRSPIETVARQVHSFPSTSQQTAGSTCRWTTFDNPALQVHHPIYPPSQSLYKSTPRTERASYLTNGESSHHLNGASSCKNGNGVSRDYGEVREIHAHDRTEILRDEEVRRLRRENVFTVGTPFVMGRVEADERGNEYLRYNRREELPMIEDGAMECRRSTVRARLREMDEVRLVGEREEIERQRRPIRRARQRVRNICTML</sequence>
<dbReference type="Proteomes" id="UP000095282">
    <property type="component" value="Unplaced"/>
</dbReference>
<dbReference type="InterPro" id="IPR047519">
    <property type="entry name" value="FH_FOXQ2-like"/>
</dbReference>
<feature type="domain" description="Fork-head" evidence="5">
    <location>
        <begin position="41"/>
        <end position="133"/>
    </location>
</feature>
<dbReference type="InterPro" id="IPR030456">
    <property type="entry name" value="TF_fork_head_CS_2"/>
</dbReference>
<evidence type="ECO:0000256" key="1">
    <source>
        <dbReference type="ARBA" id="ARBA00023125"/>
    </source>
</evidence>
<dbReference type="InterPro" id="IPR036388">
    <property type="entry name" value="WH-like_DNA-bd_sf"/>
</dbReference>
<evidence type="ECO:0000256" key="2">
    <source>
        <dbReference type="ARBA" id="ARBA00023242"/>
    </source>
</evidence>
<dbReference type="PROSITE" id="PS00657">
    <property type="entry name" value="FORK_HEAD_1"/>
    <property type="match status" value="1"/>
</dbReference>
<dbReference type="InterPro" id="IPR018122">
    <property type="entry name" value="TF_fork_head_CS_1"/>
</dbReference>
<dbReference type="GO" id="GO:0009653">
    <property type="term" value="P:anatomical structure morphogenesis"/>
    <property type="evidence" value="ECO:0007669"/>
    <property type="project" value="TreeGrafter"/>
</dbReference>
<dbReference type="PANTHER" id="PTHR11829:SF343">
    <property type="entry name" value="FORK-HEAD DOMAIN-CONTAINING PROTEIN"/>
    <property type="match status" value="1"/>
</dbReference>
<reference evidence="7" key="1">
    <citation type="submission" date="2016-11" db="UniProtKB">
        <authorList>
            <consortium name="WormBaseParasite"/>
        </authorList>
    </citation>
    <scope>IDENTIFICATION</scope>
</reference>
<name>A0A1I7TTI1_9PELO</name>
<dbReference type="InterPro" id="IPR050211">
    <property type="entry name" value="FOX_domain-containing"/>
</dbReference>
<evidence type="ECO:0000313" key="7">
    <source>
        <dbReference type="WBParaSite" id="Csp11.Scaffold629.g11628.t1"/>
    </source>
</evidence>
<proteinExistence type="predicted"/>
<dbReference type="InterPro" id="IPR001766">
    <property type="entry name" value="Fork_head_dom"/>
</dbReference>
<dbReference type="STRING" id="1561998.A0A1I7TTI1"/>
<evidence type="ECO:0000259" key="5">
    <source>
        <dbReference type="PROSITE" id="PS50039"/>
    </source>
</evidence>
<evidence type="ECO:0000256" key="4">
    <source>
        <dbReference type="SAM" id="MobiDB-lite"/>
    </source>
</evidence>
<keyword evidence="2 3" id="KW-0539">Nucleus</keyword>
<evidence type="ECO:0000313" key="6">
    <source>
        <dbReference type="Proteomes" id="UP000095282"/>
    </source>
</evidence>
<accession>A0A1I7TTI1</accession>
<dbReference type="PRINTS" id="PR00053">
    <property type="entry name" value="FORKHEAD"/>
</dbReference>
<evidence type="ECO:0000256" key="3">
    <source>
        <dbReference type="PROSITE-ProRule" id="PRU00089"/>
    </source>
</evidence>
<dbReference type="PANTHER" id="PTHR11829">
    <property type="entry name" value="FORKHEAD BOX PROTEIN"/>
    <property type="match status" value="1"/>
</dbReference>
<dbReference type="Gene3D" id="1.10.10.10">
    <property type="entry name" value="Winged helix-like DNA-binding domain superfamily/Winged helix DNA-binding domain"/>
    <property type="match status" value="1"/>
</dbReference>
<dbReference type="SMART" id="SM00339">
    <property type="entry name" value="FH"/>
    <property type="match status" value="1"/>
</dbReference>
<protein>
    <submittedName>
        <fullName evidence="7">Fork-head domain-containing protein</fullName>
    </submittedName>
</protein>
<dbReference type="SUPFAM" id="SSF46785">
    <property type="entry name" value="Winged helix' DNA-binding domain"/>
    <property type="match status" value="1"/>
</dbReference>
<dbReference type="GO" id="GO:0000981">
    <property type="term" value="F:DNA-binding transcription factor activity, RNA polymerase II-specific"/>
    <property type="evidence" value="ECO:0007669"/>
    <property type="project" value="TreeGrafter"/>
</dbReference>
<feature type="DNA-binding region" description="Fork-head" evidence="3">
    <location>
        <begin position="41"/>
        <end position="133"/>
    </location>
</feature>
<dbReference type="AlphaFoldDB" id="A0A1I7TTI1"/>
<comment type="subcellular location">
    <subcellularLocation>
        <location evidence="3">Nucleus</location>
    </subcellularLocation>
</comment>
<keyword evidence="6" id="KW-1185">Reference proteome</keyword>
<dbReference type="InterPro" id="IPR036390">
    <property type="entry name" value="WH_DNA-bd_sf"/>
</dbReference>
<organism evidence="6 7">
    <name type="scientific">Caenorhabditis tropicalis</name>
    <dbReference type="NCBI Taxonomy" id="1561998"/>
    <lineage>
        <taxon>Eukaryota</taxon>
        <taxon>Metazoa</taxon>
        <taxon>Ecdysozoa</taxon>
        <taxon>Nematoda</taxon>
        <taxon>Chromadorea</taxon>
        <taxon>Rhabditida</taxon>
        <taxon>Rhabditina</taxon>
        <taxon>Rhabditomorpha</taxon>
        <taxon>Rhabditoidea</taxon>
        <taxon>Rhabditidae</taxon>
        <taxon>Peloderinae</taxon>
        <taxon>Caenorhabditis</taxon>
    </lineage>
</organism>
<dbReference type="Pfam" id="PF00250">
    <property type="entry name" value="Forkhead"/>
    <property type="match status" value="1"/>
</dbReference>
<dbReference type="PROSITE" id="PS50039">
    <property type="entry name" value="FORK_HEAD_3"/>
    <property type="match status" value="1"/>
</dbReference>
<dbReference type="FunFam" id="1.10.10.10:FF:000352">
    <property type="entry name" value="Forkhead box Q2"/>
    <property type="match status" value="1"/>
</dbReference>
<keyword evidence="1 3" id="KW-0238">DNA-binding</keyword>
<dbReference type="GO" id="GO:0005634">
    <property type="term" value="C:nucleus"/>
    <property type="evidence" value="ECO:0007669"/>
    <property type="project" value="UniProtKB-SubCell"/>
</dbReference>
<dbReference type="eggNOG" id="KOG2294">
    <property type="taxonomic scope" value="Eukaryota"/>
</dbReference>